<evidence type="ECO:0000259" key="9">
    <source>
        <dbReference type="Pfam" id="PF20518"/>
    </source>
</evidence>
<dbReference type="EnsemblMetazoa" id="CapteT175155">
    <property type="protein sequence ID" value="CapteP175155"/>
    <property type="gene ID" value="CapteG175155"/>
</dbReference>
<dbReference type="InterPro" id="IPR041221">
    <property type="entry name" value="APC1_C"/>
</dbReference>
<dbReference type="EMBL" id="AMQN01012692">
    <property type="status" value="NOT_ANNOTATED_CDS"/>
    <property type="molecule type" value="Genomic_DNA"/>
</dbReference>
<dbReference type="InterPro" id="IPR049255">
    <property type="entry name" value="Apc1_N"/>
</dbReference>
<evidence type="ECO:0000259" key="7">
    <source>
        <dbReference type="Pfam" id="PF12859"/>
    </source>
</evidence>
<dbReference type="GO" id="GO:0051301">
    <property type="term" value="P:cell division"/>
    <property type="evidence" value="ECO:0007669"/>
    <property type="project" value="UniProtKB-KW"/>
</dbReference>
<accession>R7TJ69</accession>
<evidence type="ECO:0000256" key="6">
    <source>
        <dbReference type="SAM" id="MobiDB-lite"/>
    </source>
</evidence>
<keyword evidence="3" id="KW-0677">Repeat</keyword>
<keyword evidence="13" id="KW-1185">Reference proteome</keyword>
<feature type="compositionally biased region" description="Polar residues" evidence="6">
    <location>
        <begin position="1"/>
        <end position="10"/>
    </location>
</feature>
<dbReference type="Proteomes" id="UP000014760">
    <property type="component" value="Unassembled WGS sequence"/>
</dbReference>
<sequence>MLCTQQTQEMSPAGRIHLSRHPGKSSMGPNLVKLSNTGEHGLPIVKALGAISLNENCKENWEMRSSANGPGGNCEDSCEEELYTKDHTVIWSRIMLDGTSHVIKSFTMDTPVLEALWCSFLLPDDQAPSSEFPHRRKHVPPMKEQSGVCVVGANSVSIFTSTGRDYTTALPFPVAKTWAIKNGLLFERAVSPTPPSKPLKRPPPPDLPIFFSMLHPLDEVTPVICHTGLGVSSKTSFMTQVSHQVVFTCEQPSLLVIYDKASSSHSVWGLRMATSQGQHPYEPLGQRCLLPPHPLFSFSLHPLLSSSQSAQQPWGLTPHHQVNNLVTFDSSDLFDLISSHSHLTGGTSSVLRSPCPSSINSSPSTSAGIMRTPLSMLASPSIDCADYGAEGSCKPIDPEVCLELLWTEPGPVPSRDAGALGRGCKAFLTRDLCDQQYLCYLVTFCQHLRCVKFEESNDMSQLIFGTLSLIPAKDAVCIPHLRMMLITEPVSGHLLLYSGLTKVTAIHVTGLPPQMPPFSSPSSLKATPLNSSRPHFLLFQSLLMLSPVVMEMSDASSMMDDSLRFETPRSSAKPSHAVFGNAFSEFVCSLRDPVHNRTLNDGSMYRTSLPTFSSCPIIDACLTALHEILPRDVSIQIRIQWFCTYNAPGSSNGQSDWTQFIKMLLSLIGYNVSQISLTNDDWEYLLSSEHHGIVSRMLGPLIGLADEAPAARSGTSCGEEKVAAAESCQASAGVNQRALLFPYVPAVLFSLHMVYEESKLDAILQTDLQQMAQLLLLLAKDLGWTLYVHHYCRDHPQLFLRVTQHPCVFTEADLSAMQQPAFLPLDQVPCITSWLSSLVDDRLLNPFPFLPGVNPKTLHIIAVSRGLVVLRDSHAVFSDVCCVVFERDPRSGLPMGSVHSQDLPCSCGFVLPLLEAIHRCRHSPPSGWPQKAYTLLGEEDLAQQMTHVTGAGGSVTSSAGRDAGQQSKGGKEEEDGMEGVTSDVLKLRFSEDLRVDELRRLLQSSRPVRVSIQQRPEVSDHEFIEEQQRHLYATCIRTMALPVGRGMFTLCTGHPVATETLPIPKLCLTGLAPPRQAEQREWQKYLSHIDTPPNMNHWPQFHNGVAAGLGIGHSSELESSWILYNQARGSGGTTDPGQLTNEHAGFLLGLGLNGHLRKLATLSLHDYLIKSHEMTSVGLLLGIAAGKRGSMHMATVKLLSIHLPAFLPPTSTELDVPHSIQVAAILGLGLVYQMTAHRHVAEVLLSEIGRPPGPEMENCADRESYSLSAGLALGLVMLGKGDEALGLSDLGMADHLYHYMVGGQKRPLNGTYKERFKSPSYQIKEGDAVNVDVTAPGATLALGLMFFNTGNTAVAEWLIAPDTQILLDFVRPDFLMLRMISRGLILWNCVHPSRKWIDSNIPEIVSKYAFNKVSAENDPDSDIDFETMRRGNSLAQSFCYIVAGSCFVLGLKFAGSANQDAFQCLHAKVKFLLAILPKPYLVEQAGKSTIENCLCVVVLCLALVMAGTGNLQVMRLCRHLRSRVGQSHSHVLYGSHMAISMALALLFLGGGRYSLSSDPASVAAMLIAFFPKFPIHSNDNRYHLQALRHLYVLAAEPRLLLPRDVDTGLPCYVPLQISFQSCENYAEQSYKVMAPCLLPEIDLIMKVEVLGPRYWPVTFKIGHNWLNLRRLLSGSGNLYVKQRAGHLSYAADPESNPCQAESLRSVTYDLSVLNDIVAFQSEDIKSFSSDPSILAFAEYFCSSGIEQEYDMKQFLSRVLYECVSHEKLEVVSTYVWLHQVTSSLLHQTQRSSTLSLSQLSLMLSVYEQMHASSSSSASSSGHKALISREYLLSLQGRIDRHLQKILADGAGSMLTDYLRGQSPSSQNVHLLADVLCWYALPHPSQLSSLLPAPAEGDVGCFSLPMLCRTLQSHVPMATIMTLSTCLQSAQNTRSSAPSPLQ</sequence>
<dbReference type="InterPro" id="IPR011989">
    <property type="entry name" value="ARM-like"/>
</dbReference>
<evidence type="ECO:0000256" key="5">
    <source>
        <dbReference type="ARBA" id="ARBA00023306"/>
    </source>
</evidence>
<dbReference type="InterPro" id="IPR048971">
    <property type="entry name" value="Apc1_3rd"/>
</dbReference>
<evidence type="ECO:0000256" key="1">
    <source>
        <dbReference type="ARBA" id="ARBA00010547"/>
    </source>
</evidence>
<gene>
    <name evidence="11" type="ORF">CAPTEDRAFT_175155</name>
</gene>
<dbReference type="GO" id="GO:0031145">
    <property type="term" value="P:anaphase-promoting complex-dependent catabolic process"/>
    <property type="evidence" value="ECO:0007669"/>
    <property type="project" value="TreeGrafter"/>
</dbReference>
<dbReference type="GO" id="GO:0060090">
    <property type="term" value="F:molecular adaptor activity"/>
    <property type="evidence" value="ECO:0007669"/>
    <property type="project" value="TreeGrafter"/>
</dbReference>
<dbReference type="OMA" id="MQPPDSR"/>
<dbReference type="Pfam" id="PF20518">
    <property type="entry name" value="Apc1_MidN"/>
    <property type="match status" value="1"/>
</dbReference>
<dbReference type="GO" id="GO:0005680">
    <property type="term" value="C:anaphase-promoting complex"/>
    <property type="evidence" value="ECO:0007669"/>
    <property type="project" value="InterPro"/>
</dbReference>
<feature type="region of interest" description="Disordered" evidence="6">
    <location>
        <begin position="1"/>
        <end position="29"/>
    </location>
</feature>
<dbReference type="PANTHER" id="PTHR12827:SF3">
    <property type="entry name" value="ANAPHASE-PROMOTING COMPLEX SUBUNIT 1"/>
    <property type="match status" value="1"/>
</dbReference>
<evidence type="ECO:0000256" key="2">
    <source>
        <dbReference type="ARBA" id="ARBA00022618"/>
    </source>
</evidence>
<dbReference type="PANTHER" id="PTHR12827">
    <property type="entry name" value="MEIOTIC CHECKPOINT REGULATOR TSG24 FAMILY MEMBER"/>
    <property type="match status" value="1"/>
</dbReference>
<evidence type="ECO:0000256" key="3">
    <source>
        <dbReference type="ARBA" id="ARBA00022737"/>
    </source>
</evidence>
<evidence type="ECO:0000313" key="13">
    <source>
        <dbReference type="Proteomes" id="UP000014760"/>
    </source>
</evidence>
<evidence type="ECO:0000256" key="4">
    <source>
        <dbReference type="ARBA" id="ARBA00022776"/>
    </source>
</evidence>
<feature type="domain" description="Anaphase-promoting complex subunit 1 N-terminal" evidence="7">
    <location>
        <begin position="73"/>
        <end position="198"/>
    </location>
</feature>
<reference evidence="11 13" key="2">
    <citation type="journal article" date="2013" name="Nature">
        <title>Insights into bilaterian evolution from three spiralian genomes.</title>
        <authorList>
            <person name="Simakov O."/>
            <person name="Marletaz F."/>
            <person name="Cho S.J."/>
            <person name="Edsinger-Gonzales E."/>
            <person name="Havlak P."/>
            <person name="Hellsten U."/>
            <person name="Kuo D.H."/>
            <person name="Larsson T."/>
            <person name="Lv J."/>
            <person name="Arendt D."/>
            <person name="Savage R."/>
            <person name="Osoegawa K."/>
            <person name="de Jong P."/>
            <person name="Grimwood J."/>
            <person name="Chapman J.A."/>
            <person name="Shapiro H."/>
            <person name="Aerts A."/>
            <person name="Otillar R.P."/>
            <person name="Terry A.Y."/>
            <person name="Boore J.L."/>
            <person name="Grigoriev I.V."/>
            <person name="Lindberg D.R."/>
            <person name="Seaver E.C."/>
            <person name="Weisblat D.A."/>
            <person name="Putnam N.H."/>
            <person name="Rokhsar D.S."/>
        </authorList>
    </citation>
    <scope>NUCLEOTIDE SEQUENCE</scope>
    <source>
        <strain evidence="11 13">I ESC-2004</strain>
    </source>
</reference>
<proteinExistence type="inferred from homology"/>
<feature type="domain" description="Anaphase-promoting complex subunit 1 C-terminal" evidence="8">
    <location>
        <begin position="1724"/>
        <end position="1881"/>
    </location>
</feature>
<dbReference type="STRING" id="283909.R7TJ69"/>
<feature type="domain" description="Anaphase-promoting complex subunit 1 middle" evidence="9">
    <location>
        <begin position="678"/>
        <end position="876"/>
    </location>
</feature>
<dbReference type="Pfam" id="PF18122">
    <property type="entry name" value="APC1_C"/>
    <property type="match status" value="1"/>
</dbReference>
<keyword evidence="5" id="KW-0131">Cell cycle</keyword>
<keyword evidence="2" id="KW-0132">Cell division</keyword>
<protein>
    <submittedName>
        <fullName evidence="11 12">Uncharacterized protein</fullName>
    </submittedName>
</protein>
<dbReference type="Pfam" id="PF21282">
    <property type="entry name" value="APC1_3rd"/>
    <property type="match status" value="1"/>
</dbReference>
<evidence type="ECO:0000313" key="12">
    <source>
        <dbReference type="EnsemblMetazoa" id="CapteP175155"/>
    </source>
</evidence>
<dbReference type="InterPro" id="IPR024990">
    <property type="entry name" value="Apc1"/>
</dbReference>
<dbReference type="FunCoup" id="R7TJ69">
    <property type="interactions" value="1539"/>
</dbReference>
<evidence type="ECO:0000259" key="10">
    <source>
        <dbReference type="Pfam" id="PF21282"/>
    </source>
</evidence>
<dbReference type="GO" id="GO:0007091">
    <property type="term" value="P:metaphase/anaphase transition of mitotic cell cycle"/>
    <property type="evidence" value="ECO:0007669"/>
    <property type="project" value="TreeGrafter"/>
</dbReference>
<name>R7TJ69_CAPTE</name>
<dbReference type="OrthoDB" id="26401at2759"/>
<dbReference type="Pfam" id="PF12859">
    <property type="entry name" value="ANAPC1"/>
    <property type="match status" value="1"/>
</dbReference>
<feature type="domain" description="Anaphase-promoting complex subunit 1 beta-sandwich" evidence="10">
    <location>
        <begin position="1598"/>
        <end position="1683"/>
    </location>
</feature>
<reference evidence="12" key="3">
    <citation type="submission" date="2015-06" db="UniProtKB">
        <authorList>
            <consortium name="EnsemblMetazoa"/>
        </authorList>
    </citation>
    <scope>IDENTIFICATION</scope>
</reference>
<dbReference type="Gene3D" id="1.25.10.10">
    <property type="entry name" value="Leucine-rich Repeat Variant"/>
    <property type="match status" value="2"/>
</dbReference>
<dbReference type="EMBL" id="KB309695">
    <property type="protein sequence ID" value="ELT93542.1"/>
    <property type="molecule type" value="Genomic_DNA"/>
</dbReference>
<dbReference type="HOGENOM" id="CLU_001202_1_0_1"/>
<dbReference type="InterPro" id="IPR046794">
    <property type="entry name" value="Apc1_MidN"/>
</dbReference>
<reference evidence="13" key="1">
    <citation type="submission" date="2012-12" db="EMBL/GenBank/DDBJ databases">
        <authorList>
            <person name="Hellsten U."/>
            <person name="Grimwood J."/>
            <person name="Chapman J.A."/>
            <person name="Shapiro H."/>
            <person name="Aerts A."/>
            <person name="Otillar R.P."/>
            <person name="Terry A.Y."/>
            <person name="Boore J.L."/>
            <person name="Simakov O."/>
            <person name="Marletaz F."/>
            <person name="Cho S.-J."/>
            <person name="Edsinger-Gonzales E."/>
            <person name="Havlak P."/>
            <person name="Kuo D.-H."/>
            <person name="Larsson T."/>
            <person name="Lv J."/>
            <person name="Arendt D."/>
            <person name="Savage R."/>
            <person name="Osoegawa K."/>
            <person name="de Jong P."/>
            <person name="Lindberg D.R."/>
            <person name="Seaver E.C."/>
            <person name="Weisblat D.A."/>
            <person name="Putnam N.H."/>
            <person name="Grigoriev I.V."/>
            <person name="Rokhsar D.S."/>
        </authorList>
    </citation>
    <scope>NUCLEOTIDE SEQUENCE</scope>
    <source>
        <strain evidence="13">I ESC-2004</strain>
    </source>
</reference>
<feature type="region of interest" description="Disordered" evidence="6">
    <location>
        <begin position="950"/>
        <end position="979"/>
    </location>
</feature>
<organism evidence="11">
    <name type="scientific">Capitella teleta</name>
    <name type="common">Polychaete worm</name>
    <dbReference type="NCBI Taxonomy" id="283909"/>
    <lineage>
        <taxon>Eukaryota</taxon>
        <taxon>Metazoa</taxon>
        <taxon>Spiralia</taxon>
        <taxon>Lophotrochozoa</taxon>
        <taxon>Annelida</taxon>
        <taxon>Polychaeta</taxon>
        <taxon>Sedentaria</taxon>
        <taxon>Scolecida</taxon>
        <taxon>Capitellidae</taxon>
        <taxon>Capitella</taxon>
    </lineage>
</organism>
<evidence type="ECO:0000259" key="8">
    <source>
        <dbReference type="Pfam" id="PF18122"/>
    </source>
</evidence>
<comment type="similarity">
    <text evidence="1">Belongs to the APC1 family.</text>
</comment>
<keyword evidence="4" id="KW-0498">Mitosis</keyword>
<evidence type="ECO:0000313" key="11">
    <source>
        <dbReference type="EMBL" id="ELT93542.1"/>
    </source>
</evidence>
<dbReference type="GO" id="GO:0070979">
    <property type="term" value="P:protein K11-linked ubiquitination"/>
    <property type="evidence" value="ECO:0007669"/>
    <property type="project" value="TreeGrafter"/>
</dbReference>